<dbReference type="Proteomes" id="UP001626550">
    <property type="component" value="Unassembled WGS sequence"/>
</dbReference>
<evidence type="ECO:0000256" key="5">
    <source>
        <dbReference type="ARBA" id="ARBA00023179"/>
    </source>
</evidence>
<evidence type="ECO:0000256" key="3">
    <source>
        <dbReference type="ARBA" id="ARBA00022889"/>
    </source>
</evidence>
<protein>
    <recommendedName>
        <fullName evidence="7">Ig-like domain-containing protein</fullName>
    </recommendedName>
</protein>
<evidence type="ECO:0000256" key="1">
    <source>
        <dbReference type="ARBA" id="ARBA00022433"/>
    </source>
</evidence>
<comment type="caution">
    <text evidence="8">The sequence shown here is derived from an EMBL/GenBank/DDBJ whole genome shotgun (WGS) entry which is preliminary data.</text>
</comment>
<dbReference type="PANTHER" id="PTHR45080:SF8">
    <property type="entry name" value="IG-LIKE DOMAIN-CONTAINING PROTEIN"/>
    <property type="match status" value="1"/>
</dbReference>
<dbReference type="InterPro" id="IPR013098">
    <property type="entry name" value="Ig_I-set"/>
</dbReference>
<feature type="domain" description="Ig-like" evidence="7">
    <location>
        <begin position="77"/>
        <end position="166"/>
    </location>
</feature>
<evidence type="ECO:0000256" key="6">
    <source>
        <dbReference type="SAM" id="MobiDB-lite"/>
    </source>
</evidence>
<dbReference type="PROSITE" id="PS50835">
    <property type="entry name" value="IG_LIKE"/>
    <property type="match status" value="3"/>
</dbReference>
<dbReference type="AlphaFoldDB" id="A0ABD2Q274"/>
<dbReference type="Pfam" id="PF07679">
    <property type="entry name" value="I-set"/>
    <property type="match status" value="4"/>
</dbReference>
<gene>
    <name evidence="8" type="ORF">Ciccas_008569</name>
</gene>
<evidence type="ECO:0000256" key="4">
    <source>
        <dbReference type="ARBA" id="ARBA00023157"/>
    </source>
</evidence>
<keyword evidence="3" id="KW-0130">Cell adhesion</keyword>
<feature type="domain" description="Ig-like" evidence="7">
    <location>
        <begin position="243"/>
        <end position="335"/>
    </location>
</feature>
<dbReference type="InterPro" id="IPR013783">
    <property type="entry name" value="Ig-like_fold"/>
</dbReference>
<proteinExistence type="predicted"/>
<feature type="domain" description="Ig-like" evidence="7">
    <location>
        <begin position="359"/>
        <end position="434"/>
    </location>
</feature>
<reference evidence="8 9" key="1">
    <citation type="submission" date="2024-11" db="EMBL/GenBank/DDBJ databases">
        <title>Adaptive evolution of stress response genes in parasites aligns with host niche diversity.</title>
        <authorList>
            <person name="Hahn C."/>
            <person name="Resl P."/>
        </authorList>
    </citation>
    <scope>NUCLEOTIDE SEQUENCE [LARGE SCALE GENOMIC DNA]</scope>
    <source>
        <strain evidence="8">EGGRZ-B1_66</strain>
        <tissue evidence="8">Body</tissue>
    </source>
</reference>
<keyword evidence="1" id="KW-0787">Thick filament</keyword>
<evidence type="ECO:0000313" key="9">
    <source>
        <dbReference type="Proteomes" id="UP001626550"/>
    </source>
</evidence>
<keyword evidence="5" id="KW-0514">Muscle protein</keyword>
<dbReference type="SUPFAM" id="SSF48726">
    <property type="entry name" value="Immunoglobulin"/>
    <property type="match status" value="4"/>
</dbReference>
<dbReference type="InterPro" id="IPR003599">
    <property type="entry name" value="Ig_sub"/>
</dbReference>
<dbReference type="PANTHER" id="PTHR45080">
    <property type="entry name" value="CONTACTIN 5"/>
    <property type="match status" value="1"/>
</dbReference>
<feature type="region of interest" description="Disordered" evidence="6">
    <location>
        <begin position="194"/>
        <end position="216"/>
    </location>
</feature>
<dbReference type="SMART" id="SM00408">
    <property type="entry name" value="IGc2"/>
    <property type="match status" value="2"/>
</dbReference>
<sequence length="552" mass="61086">MQRYAGRDYQLKINRAKPEDAGEYTVRAENSFGKAEVVAKLMVEAIKVNLDFGHKEYKKRHFELKEVEMFHEEEYAARFTFQLRNRYIQEGQSVKLICTVDGHPSPTYSWYKDGHELVRGRGNYEIESMQGMTSLELFSCSVNDAGRYTCKAKNARGEDETSCKIFVEQNRWKKFLSEKTDECLRVTRASSTQPTSYSMTTRTSHSATRRSSRHDNYSYEVTETYSSTRTERSASVRESSKAPVCLQKLSTETFAKEGQPITIEAKFAEASPVANIKWTLEDRELRQDNQTIITTSADASTSRLILKQPLIEDTGILKCLASNSAGNASTQTTLIVQGFPIEDGDVVSNGPVNGSDSLPKLVLKNHLQSLTVQEGEEVSLKVDFSQDITQACWSLNGKNLADERYAMTVDGSSASLKVAASAAETDSGIYTCTVDKCSTTCMVQVLSSEQGPHVTKFPQSKTLTGTDNSTDLELSFNQAVSKVECRMNETDKVMNGIVIMEDGTGAKLSLQDLKPSDSGCYTIVATTDDGQNIRAAFALQILDDLTPVNGSG</sequence>
<keyword evidence="2" id="KW-0732">Signal</keyword>
<evidence type="ECO:0000256" key="2">
    <source>
        <dbReference type="ARBA" id="ARBA00022729"/>
    </source>
</evidence>
<organism evidence="8 9">
    <name type="scientific">Cichlidogyrus casuarinus</name>
    <dbReference type="NCBI Taxonomy" id="1844966"/>
    <lineage>
        <taxon>Eukaryota</taxon>
        <taxon>Metazoa</taxon>
        <taxon>Spiralia</taxon>
        <taxon>Lophotrochozoa</taxon>
        <taxon>Platyhelminthes</taxon>
        <taxon>Monogenea</taxon>
        <taxon>Monopisthocotylea</taxon>
        <taxon>Dactylogyridea</taxon>
        <taxon>Ancyrocephalidae</taxon>
        <taxon>Cichlidogyrus</taxon>
    </lineage>
</organism>
<dbReference type="InterPro" id="IPR050958">
    <property type="entry name" value="Cell_Adh-Cytoskel_Orgn"/>
</dbReference>
<dbReference type="InterPro" id="IPR036179">
    <property type="entry name" value="Ig-like_dom_sf"/>
</dbReference>
<keyword evidence="4" id="KW-1015">Disulfide bond</keyword>
<dbReference type="GO" id="GO:0007155">
    <property type="term" value="P:cell adhesion"/>
    <property type="evidence" value="ECO:0007669"/>
    <property type="project" value="UniProtKB-KW"/>
</dbReference>
<evidence type="ECO:0000313" key="8">
    <source>
        <dbReference type="EMBL" id="KAL3312836.1"/>
    </source>
</evidence>
<keyword evidence="9" id="KW-1185">Reference proteome</keyword>
<name>A0ABD2Q274_9PLAT</name>
<dbReference type="FunFam" id="2.60.40.10:FF:000557">
    <property type="entry name" value="Myosin binding protein Ha"/>
    <property type="match status" value="1"/>
</dbReference>
<dbReference type="GO" id="GO:0032982">
    <property type="term" value="C:myosin filament"/>
    <property type="evidence" value="ECO:0007669"/>
    <property type="project" value="UniProtKB-KW"/>
</dbReference>
<dbReference type="InterPro" id="IPR007110">
    <property type="entry name" value="Ig-like_dom"/>
</dbReference>
<accession>A0ABD2Q274</accession>
<dbReference type="EMBL" id="JBJKFK010001535">
    <property type="protein sequence ID" value="KAL3312836.1"/>
    <property type="molecule type" value="Genomic_DNA"/>
</dbReference>
<dbReference type="InterPro" id="IPR003598">
    <property type="entry name" value="Ig_sub2"/>
</dbReference>
<evidence type="ECO:0000259" key="7">
    <source>
        <dbReference type="PROSITE" id="PS50835"/>
    </source>
</evidence>
<dbReference type="Gene3D" id="2.60.40.10">
    <property type="entry name" value="Immunoglobulins"/>
    <property type="match status" value="4"/>
</dbReference>
<dbReference type="SMART" id="SM00409">
    <property type="entry name" value="IG"/>
    <property type="match status" value="3"/>
</dbReference>